<protein>
    <submittedName>
        <fullName evidence="2">DUF1906 domain-containing protein</fullName>
    </submittedName>
</protein>
<organism evidence="2 3">
    <name type="scientific">Robertmurraya mangrovi</name>
    <dbReference type="NCBI Taxonomy" id="3098077"/>
    <lineage>
        <taxon>Bacteria</taxon>
        <taxon>Bacillati</taxon>
        <taxon>Bacillota</taxon>
        <taxon>Bacilli</taxon>
        <taxon>Bacillales</taxon>
        <taxon>Bacillaceae</taxon>
        <taxon>Robertmurraya</taxon>
    </lineage>
</organism>
<sequence length="215" mass="24207">MPYYWGVDSASPVTKELYDCVLNNFGKPSYWGRYIALVPGAADVLTREEIRLLRNSGTKILPIYSNFLEATGYREGKVIAQNAVYNARRLGVPKGKVVFANLEKFFKIDEAWIRGFVDGMFPSGYKAGLYHDPVKGDFSAAYCEAVNNDNKVATQLILWSAEPEPGVSRARNAPNFKPKKPPCKANVWGWQYGRDSPVCPIDTNLINSRLFELLW</sequence>
<evidence type="ECO:0000313" key="2">
    <source>
        <dbReference type="EMBL" id="MDZ5472799.1"/>
    </source>
</evidence>
<evidence type="ECO:0000259" key="1">
    <source>
        <dbReference type="Pfam" id="PF08924"/>
    </source>
</evidence>
<dbReference type="EMBL" id="JAXOFX010000008">
    <property type="protein sequence ID" value="MDZ5472799.1"/>
    <property type="molecule type" value="Genomic_DNA"/>
</dbReference>
<dbReference type="SUPFAM" id="SSF51445">
    <property type="entry name" value="(Trans)glycosidases"/>
    <property type="match status" value="1"/>
</dbReference>
<accession>A0ABU5J056</accession>
<dbReference type="Gene3D" id="3.20.20.80">
    <property type="entry name" value="Glycosidases"/>
    <property type="match status" value="1"/>
</dbReference>
<dbReference type="InterPro" id="IPR015020">
    <property type="entry name" value="Rv2525c-like_Glyco_Hydro-like"/>
</dbReference>
<gene>
    <name evidence="2" type="ORF">SM124_13785</name>
</gene>
<dbReference type="Pfam" id="PF08924">
    <property type="entry name" value="Rv2525c_GlyHyd-like"/>
    <property type="match status" value="1"/>
</dbReference>
<dbReference type="InterPro" id="IPR017853">
    <property type="entry name" value="GH"/>
</dbReference>
<dbReference type="Proteomes" id="UP001290455">
    <property type="component" value="Unassembled WGS sequence"/>
</dbReference>
<feature type="domain" description="Rv2525c-like glycoside hydrolase-like" evidence="1">
    <location>
        <begin position="32"/>
        <end position="131"/>
    </location>
</feature>
<keyword evidence="3" id="KW-1185">Reference proteome</keyword>
<name>A0ABU5J056_9BACI</name>
<dbReference type="RefSeq" id="WP_322447096.1">
    <property type="nucleotide sequence ID" value="NZ_JAXOFX010000008.1"/>
</dbReference>
<evidence type="ECO:0000313" key="3">
    <source>
        <dbReference type="Proteomes" id="UP001290455"/>
    </source>
</evidence>
<reference evidence="2 3" key="1">
    <citation type="submission" date="2023-11" db="EMBL/GenBank/DDBJ databases">
        <title>Bacillus jintuensis, isolated from a mudflat on the Beibu Gulf coast.</title>
        <authorList>
            <person name="Li M."/>
        </authorList>
    </citation>
    <scope>NUCLEOTIDE SEQUENCE [LARGE SCALE GENOMIC DNA]</scope>
    <source>
        <strain evidence="2 3">31A1R</strain>
    </source>
</reference>
<comment type="caution">
    <text evidence="2">The sequence shown here is derived from an EMBL/GenBank/DDBJ whole genome shotgun (WGS) entry which is preliminary data.</text>
</comment>
<proteinExistence type="predicted"/>